<dbReference type="AlphaFoldDB" id="A0A8T0R3F3"/>
<reference evidence="2" key="1">
    <citation type="submission" date="2020-05" db="EMBL/GenBank/DDBJ databases">
        <title>WGS assembly of Panicum virgatum.</title>
        <authorList>
            <person name="Lovell J.T."/>
            <person name="Jenkins J."/>
            <person name="Shu S."/>
            <person name="Juenger T.E."/>
            <person name="Schmutz J."/>
        </authorList>
    </citation>
    <scope>NUCLEOTIDE SEQUENCE</scope>
    <source>
        <strain evidence="2">AP13</strain>
    </source>
</reference>
<evidence type="ECO:0000313" key="3">
    <source>
        <dbReference type="Proteomes" id="UP000823388"/>
    </source>
</evidence>
<evidence type="ECO:0000256" key="1">
    <source>
        <dbReference type="SAM" id="MobiDB-lite"/>
    </source>
</evidence>
<feature type="region of interest" description="Disordered" evidence="1">
    <location>
        <begin position="100"/>
        <end position="122"/>
    </location>
</feature>
<proteinExistence type="predicted"/>
<accession>A0A8T0R3F3</accession>
<organism evidence="2 3">
    <name type="scientific">Panicum virgatum</name>
    <name type="common">Blackwell switchgrass</name>
    <dbReference type="NCBI Taxonomy" id="38727"/>
    <lineage>
        <taxon>Eukaryota</taxon>
        <taxon>Viridiplantae</taxon>
        <taxon>Streptophyta</taxon>
        <taxon>Embryophyta</taxon>
        <taxon>Tracheophyta</taxon>
        <taxon>Spermatophyta</taxon>
        <taxon>Magnoliopsida</taxon>
        <taxon>Liliopsida</taxon>
        <taxon>Poales</taxon>
        <taxon>Poaceae</taxon>
        <taxon>PACMAD clade</taxon>
        <taxon>Panicoideae</taxon>
        <taxon>Panicodae</taxon>
        <taxon>Paniceae</taxon>
        <taxon>Panicinae</taxon>
        <taxon>Panicum</taxon>
        <taxon>Panicum sect. Hiantes</taxon>
    </lineage>
</organism>
<name>A0A8T0R3F3_PANVG</name>
<dbReference type="Proteomes" id="UP000823388">
    <property type="component" value="Chromosome 6N"/>
</dbReference>
<feature type="region of interest" description="Disordered" evidence="1">
    <location>
        <begin position="1"/>
        <end position="73"/>
    </location>
</feature>
<keyword evidence="3" id="KW-1185">Reference proteome</keyword>
<gene>
    <name evidence="2" type="ORF">PVAP13_6NG262600</name>
</gene>
<evidence type="ECO:0000313" key="2">
    <source>
        <dbReference type="EMBL" id="KAG2579513.1"/>
    </source>
</evidence>
<protein>
    <submittedName>
        <fullName evidence="2">Uncharacterized protein</fullName>
    </submittedName>
</protein>
<feature type="compositionally biased region" description="Low complexity" evidence="1">
    <location>
        <begin position="34"/>
        <end position="53"/>
    </location>
</feature>
<comment type="caution">
    <text evidence="2">The sequence shown here is derived from an EMBL/GenBank/DDBJ whole genome shotgun (WGS) entry which is preliminary data.</text>
</comment>
<sequence length="122" mass="13266">MIFPHNEAVANATHKKKKRNSSTKIGVTKRKEPATTTSTSTADTRSTRSGTGSNDPLSIQAVQPAPILEDPGCPEAIEHTVQTPRKKCAIKKKLTLRRAPVEVVRPSSPASNTRSKKQLQLE</sequence>
<dbReference type="EMBL" id="CM029048">
    <property type="protein sequence ID" value="KAG2579513.1"/>
    <property type="molecule type" value="Genomic_DNA"/>
</dbReference>